<evidence type="ECO:0000313" key="5">
    <source>
        <dbReference type="Proteomes" id="UP000501753"/>
    </source>
</evidence>
<evidence type="ECO:0000313" key="2">
    <source>
        <dbReference type="EMBL" id="AZS88729.1"/>
    </source>
</evidence>
<sequence>MQRDDVRRRARVLATMGTVAAVVSLALTGCAQHTGRFDRARTGDATVPRLDYAEELRISDAEQRLVTRCMTGHGFRFWEQRGLSLEESRPVGYVQDDIGWARAHGYGSRIMAKEDRARLRNPNLAYRNSLSAHRRSAYDTALDGDRSAPVLRTREPGGGTVRKQSGGCTAEAEKKLYGDPATWFRTDTTVSNLRPLYVGKLLRDKEFSGAVRDWSRCMRRAGHPFADPDAARRATRNHAAGQSGAAEARTFAAEVTIAVADARCVGAVSLKSVGERREAHYMGELTDTYGPALSRYGRLRQAALTRAERIVPARA</sequence>
<dbReference type="RefSeq" id="WP_127181499.1">
    <property type="nucleotide sequence ID" value="NZ_CP029078.1"/>
</dbReference>
<dbReference type="Proteomes" id="UP000501753">
    <property type="component" value="Chromosome"/>
</dbReference>
<dbReference type="EMBL" id="CP034687">
    <property type="protein sequence ID" value="AZS88729.1"/>
    <property type="molecule type" value="Genomic_DNA"/>
</dbReference>
<dbReference type="Proteomes" id="UP000271291">
    <property type="component" value="Chromosome"/>
</dbReference>
<name>A0A3Q9KWM9_STRGD</name>
<organism evidence="2 4">
    <name type="scientific">Streptomyces griseoviridis</name>
    <dbReference type="NCBI Taxonomy" id="45398"/>
    <lineage>
        <taxon>Bacteria</taxon>
        <taxon>Bacillati</taxon>
        <taxon>Actinomycetota</taxon>
        <taxon>Actinomycetes</taxon>
        <taxon>Kitasatosporales</taxon>
        <taxon>Streptomycetaceae</taxon>
        <taxon>Streptomyces</taxon>
    </lineage>
</organism>
<keyword evidence="5" id="KW-1185">Reference proteome</keyword>
<dbReference type="PROSITE" id="PS51257">
    <property type="entry name" value="PROKAR_LIPOPROTEIN"/>
    <property type="match status" value="1"/>
</dbReference>
<accession>A0A3Q9KWM9</accession>
<reference evidence="3 5" key="1">
    <citation type="submission" date="2018-04" db="EMBL/GenBank/DDBJ databases">
        <title>Complete genome sequences of Streptomyces griseoviridis K61 and characterization of antagonistic properties of biological control agents.</title>
        <authorList>
            <person name="Mariita R.M."/>
            <person name="Sello J.K."/>
        </authorList>
    </citation>
    <scope>NUCLEOTIDE SEQUENCE [LARGE SCALE GENOMIC DNA]</scope>
    <source>
        <strain evidence="3 5">K61</strain>
    </source>
</reference>
<protein>
    <recommendedName>
        <fullName evidence="6">Lipoprotein</fullName>
    </recommendedName>
</protein>
<dbReference type="AlphaFoldDB" id="A0A3Q9KWM9"/>
<proteinExistence type="predicted"/>
<evidence type="ECO:0008006" key="6">
    <source>
        <dbReference type="Google" id="ProtNLM"/>
    </source>
</evidence>
<evidence type="ECO:0000313" key="4">
    <source>
        <dbReference type="Proteomes" id="UP000271291"/>
    </source>
</evidence>
<evidence type="ECO:0000313" key="3">
    <source>
        <dbReference type="EMBL" id="QCN84431.1"/>
    </source>
</evidence>
<feature type="region of interest" description="Disordered" evidence="1">
    <location>
        <begin position="142"/>
        <end position="167"/>
    </location>
</feature>
<gene>
    <name evidence="3" type="ORF">DDJ31_05085</name>
    <name evidence="2" type="ORF">ELQ87_34175</name>
</gene>
<dbReference type="OrthoDB" id="4053327at2"/>
<dbReference type="KEGG" id="sgd:ELQ87_34175"/>
<evidence type="ECO:0000256" key="1">
    <source>
        <dbReference type="SAM" id="MobiDB-lite"/>
    </source>
</evidence>
<reference evidence="2 4" key="2">
    <citation type="submission" date="2018-12" db="EMBL/GenBank/DDBJ databases">
        <title>Streptomyces griseoviridis F1-27 complete genome.</title>
        <authorList>
            <person name="Mariita R.M."/>
            <person name="Sello J.K."/>
        </authorList>
    </citation>
    <scope>NUCLEOTIDE SEQUENCE [LARGE SCALE GENOMIC DNA]</scope>
    <source>
        <strain evidence="2 4">F1-27</strain>
    </source>
</reference>
<dbReference type="EMBL" id="CP029078">
    <property type="protein sequence ID" value="QCN84431.1"/>
    <property type="molecule type" value="Genomic_DNA"/>
</dbReference>